<evidence type="ECO:0000256" key="2">
    <source>
        <dbReference type="ARBA" id="ARBA00022821"/>
    </source>
</evidence>
<dbReference type="PROSITE" id="PS51032">
    <property type="entry name" value="AP2_ERF"/>
    <property type="match status" value="1"/>
</dbReference>
<dbReference type="SMART" id="SM00380">
    <property type="entry name" value="AP2"/>
    <property type="match status" value="1"/>
</dbReference>
<accession>A0AA88WKG3</accession>
<comment type="similarity">
    <text evidence="9">Belongs to the AP2/ERF transcription factor family. ERF subfamily.</text>
</comment>
<dbReference type="GO" id="GO:0005634">
    <property type="term" value="C:nucleus"/>
    <property type="evidence" value="ECO:0007669"/>
    <property type="project" value="UniProtKB-SubCell"/>
</dbReference>
<organism evidence="12 13">
    <name type="scientific">Escallonia herrerae</name>
    <dbReference type="NCBI Taxonomy" id="1293975"/>
    <lineage>
        <taxon>Eukaryota</taxon>
        <taxon>Viridiplantae</taxon>
        <taxon>Streptophyta</taxon>
        <taxon>Embryophyta</taxon>
        <taxon>Tracheophyta</taxon>
        <taxon>Spermatophyta</taxon>
        <taxon>Magnoliopsida</taxon>
        <taxon>eudicotyledons</taxon>
        <taxon>Gunneridae</taxon>
        <taxon>Pentapetalae</taxon>
        <taxon>asterids</taxon>
        <taxon>campanulids</taxon>
        <taxon>Escalloniales</taxon>
        <taxon>Escalloniaceae</taxon>
        <taxon>Escallonia</taxon>
    </lineage>
</organism>
<evidence type="ECO:0000256" key="10">
    <source>
        <dbReference type="SAM" id="MobiDB-lite"/>
    </source>
</evidence>
<comment type="caution">
    <text evidence="12">The sequence shown here is derived from an EMBL/GenBank/DDBJ whole genome shotgun (WGS) entry which is preliminary data.</text>
</comment>
<dbReference type="EMBL" id="JAVXUP010000378">
    <property type="protein sequence ID" value="KAK3029496.1"/>
    <property type="molecule type" value="Genomic_DNA"/>
</dbReference>
<keyword evidence="7" id="KW-0804">Transcription</keyword>
<evidence type="ECO:0000259" key="11">
    <source>
        <dbReference type="PROSITE" id="PS51032"/>
    </source>
</evidence>
<dbReference type="FunFam" id="3.30.730.10:FF:000001">
    <property type="entry name" value="Ethylene-responsive transcription factor 2"/>
    <property type="match status" value="1"/>
</dbReference>
<dbReference type="InterPro" id="IPR036955">
    <property type="entry name" value="AP2/ERF_dom_sf"/>
</dbReference>
<evidence type="ECO:0000256" key="7">
    <source>
        <dbReference type="ARBA" id="ARBA00023163"/>
    </source>
</evidence>
<dbReference type="PANTHER" id="PTHR31241">
    <property type="entry name" value="DEHYDRATION-RESPONSIVE ELEMENT-BINDING PROTEIN 2C"/>
    <property type="match status" value="1"/>
</dbReference>
<keyword evidence="8" id="KW-0539">Nucleus</keyword>
<keyword evidence="4" id="KW-0346">Stress response</keyword>
<keyword evidence="6" id="KW-0010">Activator</keyword>
<name>A0AA88WKG3_9ASTE</name>
<evidence type="ECO:0000256" key="3">
    <source>
        <dbReference type="ARBA" id="ARBA00023015"/>
    </source>
</evidence>
<evidence type="ECO:0000313" key="12">
    <source>
        <dbReference type="EMBL" id="KAK3029496.1"/>
    </source>
</evidence>
<feature type="region of interest" description="Disordered" evidence="10">
    <location>
        <begin position="140"/>
        <end position="161"/>
    </location>
</feature>
<dbReference type="AlphaFoldDB" id="A0AA88WKG3"/>
<proteinExistence type="inferred from homology"/>
<dbReference type="Pfam" id="PF00847">
    <property type="entry name" value="AP2"/>
    <property type="match status" value="1"/>
</dbReference>
<evidence type="ECO:0000313" key="13">
    <source>
        <dbReference type="Proteomes" id="UP001188597"/>
    </source>
</evidence>
<gene>
    <name evidence="12" type="ORF">RJ639_037517</name>
</gene>
<reference evidence="12" key="1">
    <citation type="submission" date="2022-12" db="EMBL/GenBank/DDBJ databases">
        <title>Draft genome assemblies for two species of Escallonia (Escalloniales).</title>
        <authorList>
            <person name="Chanderbali A."/>
            <person name="Dervinis C."/>
            <person name="Anghel I."/>
            <person name="Soltis D."/>
            <person name="Soltis P."/>
            <person name="Zapata F."/>
        </authorList>
    </citation>
    <scope>NUCLEOTIDE SEQUENCE</scope>
    <source>
        <strain evidence="12">UCBG64.0493</strain>
        <tissue evidence="12">Leaf</tissue>
    </source>
</reference>
<feature type="compositionally biased region" description="Low complexity" evidence="10">
    <location>
        <begin position="242"/>
        <end position="255"/>
    </location>
</feature>
<dbReference type="PANTHER" id="PTHR31241:SF62">
    <property type="entry name" value="DEHYDRATION-RESPONSIVE ELEMENT-BINDING PROTEIN 2D"/>
    <property type="match status" value="1"/>
</dbReference>
<keyword evidence="5" id="KW-0238">DNA-binding</keyword>
<sequence>MIGKGGPENLVCKYRGVRQRKWGKWVAEIREPKMENGGTPIRLWLGTFNSAVEAALAYDEAARTMYGPRARLNLPGYPVKPMKFSHGSPNVTRISTPKLTMTWRMKFEAYKEALDEFEVSMVDHHQQQNVPRQETLEIKPSGTVSTDNSGVAHDENCESGQLGSSENVLFQDYLKSLESCLMDDLFDKEPSGTVDNYVDLSDCRRFLLDSPEREELSVPLSGISDTDNSSPGRGVSSAGHEQCLQSSGSSSLELQNRVDANPNLNNREAETSNADYNYGIWNPSLSFDSSGLMFSDLEF</sequence>
<evidence type="ECO:0000256" key="5">
    <source>
        <dbReference type="ARBA" id="ARBA00023125"/>
    </source>
</evidence>
<dbReference type="SUPFAM" id="SSF54171">
    <property type="entry name" value="DNA-binding domain"/>
    <property type="match status" value="1"/>
</dbReference>
<dbReference type="PRINTS" id="PR00367">
    <property type="entry name" value="ETHRSPELEMNT"/>
</dbReference>
<protein>
    <recommendedName>
        <fullName evidence="11">AP2/ERF domain-containing protein</fullName>
    </recommendedName>
</protein>
<evidence type="ECO:0000256" key="6">
    <source>
        <dbReference type="ARBA" id="ARBA00023159"/>
    </source>
</evidence>
<dbReference type="Proteomes" id="UP001188597">
    <property type="component" value="Unassembled WGS sequence"/>
</dbReference>
<dbReference type="GO" id="GO:0006952">
    <property type="term" value="P:defense response"/>
    <property type="evidence" value="ECO:0007669"/>
    <property type="project" value="UniProtKB-KW"/>
</dbReference>
<dbReference type="InterPro" id="IPR001471">
    <property type="entry name" value="AP2/ERF_dom"/>
</dbReference>
<comment type="subcellular location">
    <subcellularLocation>
        <location evidence="1">Nucleus</location>
    </subcellularLocation>
</comment>
<dbReference type="InterPro" id="IPR016177">
    <property type="entry name" value="DNA-bd_dom_sf"/>
</dbReference>
<dbReference type="CDD" id="cd00018">
    <property type="entry name" value="AP2"/>
    <property type="match status" value="1"/>
</dbReference>
<evidence type="ECO:0000256" key="4">
    <source>
        <dbReference type="ARBA" id="ARBA00023016"/>
    </source>
</evidence>
<feature type="region of interest" description="Disordered" evidence="10">
    <location>
        <begin position="216"/>
        <end position="255"/>
    </location>
</feature>
<evidence type="ECO:0000256" key="8">
    <source>
        <dbReference type="ARBA" id="ARBA00023242"/>
    </source>
</evidence>
<dbReference type="GO" id="GO:0003700">
    <property type="term" value="F:DNA-binding transcription factor activity"/>
    <property type="evidence" value="ECO:0007669"/>
    <property type="project" value="InterPro"/>
</dbReference>
<evidence type="ECO:0000256" key="9">
    <source>
        <dbReference type="ARBA" id="ARBA00024343"/>
    </source>
</evidence>
<keyword evidence="3" id="KW-0805">Transcription regulation</keyword>
<dbReference type="GO" id="GO:0003677">
    <property type="term" value="F:DNA binding"/>
    <property type="evidence" value="ECO:0007669"/>
    <property type="project" value="UniProtKB-KW"/>
</dbReference>
<evidence type="ECO:0000256" key="1">
    <source>
        <dbReference type="ARBA" id="ARBA00004123"/>
    </source>
</evidence>
<dbReference type="Gene3D" id="3.30.730.10">
    <property type="entry name" value="AP2/ERF domain"/>
    <property type="match status" value="1"/>
</dbReference>
<keyword evidence="2" id="KW-0611">Plant defense</keyword>
<feature type="domain" description="AP2/ERF" evidence="11">
    <location>
        <begin position="13"/>
        <end position="75"/>
    </location>
</feature>
<keyword evidence="13" id="KW-1185">Reference proteome</keyword>